<evidence type="ECO:0000256" key="6">
    <source>
        <dbReference type="ARBA" id="ARBA00022679"/>
    </source>
</evidence>
<dbReference type="Proteomes" id="UP000095751">
    <property type="component" value="Unassembled WGS sequence"/>
</dbReference>
<evidence type="ECO:0000256" key="12">
    <source>
        <dbReference type="ARBA" id="ARBA00023136"/>
    </source>
</evidence>
<dbReference type="Gene3D" id="3.10.180.20">
    <property type="entry name" value="N-Acetylglucosaminyltransferase I, Domain 2"/>
    <property type="match status" value="1"/>
</dbReference>
<name>A0A1E7F689_9STRA</name>
<keyword evidence="12" id="KW-0472">Membrane</keyword>
<keyword evidence="18" id="KW-1185">Reference proteome</keyword>
<evidence type="ECO:0000256" key="2">
    <source>
        <dbReference type="ARBA" id="ARBA00004323"/>
    </source>
</evidence>
<dbReference type="EC" id="2.4.1.101" evidence="14"/>
<dbReference type="AlphaFoldDB" id="A0A1E7F689"/>
<evidence type="ECO:0000313" key="17">
    <source>
        <dbReference type="EMBL" id="OEU13666.1"/>
    </source>
</evidence>
<gene>
    <name evidence="17" type="ORF">FRACYDRAFT_189180</name>
</gene>
<evidence type="ECO:0000256" key="5">
    <source>
        <dbReference type="ARBA" id="ARBA00022676"/>
    </source>
</evidence>
<dbReference type="InParanoid" id="A0A1E7F689"/>
<proteinExistence type="inferred from homology"/>
<keyword evidence="11" id="KW-0333">Golgi apparatus</keyword>
<evidence type="ECO:0000256" key="9">
    <source>
        <dbReference type="ARBA" id="ARBA00022968"/>
    </source>
</evidence>
<evidence type="ECO:0000256" key="16">
    <source>
        <dbReference type="ARBA" id="ARBA00049421"/>
    </source>
</evidence>
<evidence type="ECO:0000256" key="4">
    <source>
        <dbReference type="ARBA" id="ARBA00006492"/>
    </source>
</evidence>
<dbReference type="UniPathway" id="UPA00378"/>
<comment type="cofactor">
    <cofactor evidence="1">
        <name>Mn(2+)</name>
        <dbReference type="ChEBI" id="CHEBI:29035"/>
    </cofactor>
</comment>
<dbReference type="OrthoDB" id="440755at2759"/>
<dbReference type="KEGG" id="fcy:FRACYDRAFT_189180"/>
<organism evidence="17 18">
    <name type="scientific">Fragilariopsis cylindrus CCMP1102</name>
    <dbReference type="NCBI Taxonomy" id="635003"/>
    <lineage>
        <taxon>Eukaryota</taxon>
        <taxon>Sar</taxon>
        <taxon>Stramenopiles</taxon>
        <taxon>Ochrophyta</taxon>
        <taxon>Bacillariophyta</taxon>
        <taxon>Bacillariophyceae</taxon>
        <taxon>Bacillariophycidae</taxon>
        <taxon>Bacillariales</taxon>
        <taxon>Bacillariaceae</taxon>
        <taxon>Fragilariopsis</taxon>
    </lineage>
</organism>
<protein>
    <recommendedName>
        <fullName evidence="14">alpha-1,3-mannosyl-glycoprotein 2-beta-N-acetylglucosaminyltransferase</fullName>
        <ecNumber evidence="14">2.4.1.101</ecNumber>
    </recommendedName>
    <alternativeName>
        <fullName evidence="15">N-glycosyl-oligosaccharide-glycoprotein N-acetylglucosaminyltransferase I</fullName>
    </alternativeName>
</protein>
<comment type="similarity">
    <text evidence="4">Belongs to the glycosyltransferase 13 family.</text>
</comment>
<comment type="pathway">
    <text evidence="3">Protein modification; protein glycosylation.</text>
</comment>
<dbReference type="FunFam" id="3.90.550.10:FF:000252">
    <property type="entry name" value="Protein O-linked-mannose beta-1,2-N-acetylglucosaminyltransferase 1"/>
    <property type="match status" value="1"/>
</dbReference>
<evidence type="ECO:0000256" key="10">
    <source>
        <dbReference type="ARBA" id="ARBA00022989"/>
    </source>
</evidence>
<keyword evidence="8" id="KW-0479">Metal-binding</keyword>
<keyword evidence="9" id="KW-0735">Signal-anchor</keyword>
<keyword evidence="6" id="KW-0808">Transferase</keyword>
<evidence type="ECO:0000256" key="13">
    <source>
        <dbReference type="ARBA" id="ARBA00023211"/>
    </source>
</evidence>
<dbReference type="SUPFAM" id="SSF53448">
    <property type="entry name" value="Nucleotide-diphospho-sugar transferases"/>
    <property type="match status" value="1"/>
</dbReference>
<dbReference type="GO" id="GO:0046872">
    <property type="term" value="F:metal ion binding"/>
    <property type="evidence" value="ECO:0007669"/>
    <property type="project" value="UniProtKB-KW"/>
</dbReference>
<keyword evidence="10" id="KW-1133">Transmembrane helix</keyword>
<dbReference type="InterPro" id="IPR029044">
    <property type="entry name" value="Nucleotide-diphossugar_trans"/>
</dbReference>
<dbReference type="InterPro" id="IPR052261">
    <property type="entry name" value="Glycosyltransferase_13"/>
</dbReference>
<evidence type="ECO:0000256" key="1">
    <source>
        <dbReference type="ARBA" id="ARBA00001936"/>
    </source>
</evidence>
<evidence type="ECO:0000256" key="7">
    <source>
        <dbReference type="ARBA" id="ARBA00022692"/>
    </source>
</evidence>
<keyword evidence="5" id="KW-0328">Glycosyltransferase</keyword>
<dbReference type="GO" id="GO:0003827">
    <property type="term" value="F:alpha-1,3-mannosylglycoprotein 2-beta-N-acetylglucosaminyltransferase activity"/>
    <property type="evidence" value="ECO:0007669"/>
    <property type="project" value="UniProtKB-EC"/>
</dbReference>
<keyword evidence="7" id="KW-0812">Transmembrane</keyword>
<keyword evidence="13" id="KW-0464">Manganese</keyword>
<evidence type="ECO:0000256" key="8">
    <source>
        <dbReference type="ARBA" id="ARBA00022723"/>
    </source>
</evidence>
<sequence length="382" mass="43623">MPEGESVRLPIISSPFHPHTENIVSSGSPLLIFTCQRANYLNRTLENVYASISRPQHDEENEECRFGCPIIVSEDGEHADIRTIVLSYRKKFEVIGIPLVHMHHPQKKKILRSTSASYVALARHYGWALSEVFAGKAGDSSFSLPHRVIILEEDIQVAPDFFSYMESTSSILDNDSTLFAVSAFNDNGHVDNGDPKRLLRSDFFPGLGWMMTRDLWINELQKNWAPDGYWDDWLRDSTQRKGRQVIRPEISRTYHFGTEGGVSGNQFGSILEQVKLDEKPIRWEMEDLSYLENSLYKTQYMELVTNSKFATTLDEAEQMSKTGNVRIEYDSYTQFRIFAKKIGIMDDEKAKVPRTAYNGIVETRRGNSLLFLTPKGGIVGYK</sequence>
<evidence type="ECO:0000256" key="11">
    <source>
        <dbReference type="ARBA" id="ARBA00023034"/>
    </source>
</evidence>
<evidence type="ECO:0000256" key="14">
    <source>
        <dbReference type="ARBA" id="ARBA00038949"/>
    </source>
</evidence>
<dbReference type="Pfam" id="PF03071">
    <property type="entry name" value="GNT-I"/>
    <property type="match status" value="1"/>
</dbReference>
<dbReference type="EMBL" id="KV784361">
    <property type="protein sequence ID" value="OEU13666.1"/>
    <property type="molecule type" value="Genomic_DNA"/>
</dbReference>
<reference evidence="17 18" key="1">
    <citation type="submission" date="2016-09" db="EMBL/GenBank/DDBJ databases">
        <title>Extensive genetic diversity and differential bi-allelic expression allows diatom success in the polar Southern Ocean.</title>
        <authorList>
            <consortium name="DOE Joint Genome Institute"/>
            <person name="Mock T."/>
            <person name="Otillar R.P."/>
            <person name="Strauss J."/>
            <person name="Dupont C."/>
            <person name="Frickenhaus S."/>
            <person name="Maumus F."/>
            <person name="Mcmullan M."/>
            <person name="Sanges R."/>
            <person name="Schmutz J."/>
            <person name="Toseland A."/>
            <person name="Valas R."/>
            <person name="Veluchamy A."/>
            <person name="Ward B.J."/>
            <person name="Allen A."/>
            <person name="Barry K."/>
            <person name="Falciatore A."/>
            <person name="Ferrante M."/>
            <person name="Fortunato A.E."/>
            <person name="Gloeckner G."/>
            <person name="Gruber A."/>
            <person name="Hipkin R."/>
            <person name="Janech M."/>
            <person name="Kroth P."/>
            <person name="Leese F."/>
            <person name="Lindquist E."/>
            <person name="Lyon B.R."/>
            <person name="Martin J."/>
            <person name="Mayer C."/>
            <person name="Parker M."/>
            <person name="Quesneville H."/>
            <person name="Raymond J."/>
            <person name="Uhlig C."/>
            <person name="Valentin K.U."/>
            <person name="Worden A.Z."/>
            <person name="Armbrust E.V."/>
            <person name="Bowler C."/>
            <person name="Green B."/>
            <person name="Moulton V."/>
            <person name="Van Oosterhout C."/>
            <person name="Grigoriev I."/>
        </authorList>
    </citation>
    <scope>NUCLEOTIDE SEQUENCE [LARGE SCALE GENOMIC DNA]</scope>
    <source>
        <strain evidence="17 18">CCMP1102</strain>
    </source>
</reference>
<accession>A0A1E7F689</accession>
<evidence type="ECO:0000256" key="15">
    <source>
        <dbReference type="ARBA" id="ARBA00041712"/>
    </source>
</evidence>
<dbReference type="PANTHER" id="PTHR10468:SF0">
    <property type="entry name" value="ALPHA-1,3-MANNOSYL-GLYCOPROTEIN 2-BETA-N-ACETYLGLUCOSAMINYLTRANSFERASE"/>
    <property type="match status" value="1"/>
</dbReference>
<dbReference type="InterPro" id="IPR004139">
    <property type="entry name" value="Glyco_trans_13"/>
</dbReference>
<comment type="subcellular location">
    <subcellularLocation>
        <location evidence="2">Golgi apparatus membrane</location>
        <topology evidence="2">Single-pass type II membrane protein</topology>
    </subcellularLocation>
</comment>
<comment type="catalytic activity">
    <reaction evidence="16">
        <text>N(4)-(alpha-D-Man-(1-&gt;3)-[alpha-D-Man-(1-&gt;3)-[alpha-D-Man-(1-&gt;6)]-alpha-D-Man-(1-&gt;6)]-beta-D-Man-(1-&gt;4)-beta-D-GlcNAc-(1-&gt;4)-beta-D-GlcNAc)-L-asparaginyl-[protein] (N-glucan mannose isomer 5A1,2) + UDP-N-acetyl-alpha-D-glucosamine = N(4)-{beta-D-GlcNAc-(1-&gt;2)-alpha-D-Man-(1-&gt;3)-[alpha-D-Man-(1-&gt;3)-[alpha-D-Man-(1-&gt;6)]-alpha-D-Man-(1-&gt;6)]-beta-D-Man-(1-&gt;4)-beta-D-GlcNAc-(1-&gt;4)-beta-D-GlcNAc}-L-asparaginyl-[protein] + UDP + H(+)</text>
        <dbReference type="Rhea" id="RHEA:11456"/>
        <dbReference type="Rhea" id="RHEA-COMP:14367"/>
        <dbReference type="Rhea" id="RHEA-COMP:14368"/>
        <dbReference type="ChEBI" id="CHEBI:15378"/>
        <dbReference type="ChEBI" id="CHEBI:57705"/>
        <dbReference type="ChEBI" id="CHEBI:58223"/>
        <dbReference type="ChEBI" id="CHEBI:59087"/>
        <dbReference type="ChEBI" id="CHEBI:60625"/>
        <dbReference type="EC" id="2.4.1.101"/>
    </reaction>
</comment>
<dbReference type="PANTHER" id="PTHR10468">
    <property type="entry name" value="PROTEIN O-LINKED-MANNOSE BETA-1,2-N-ACETYLGLUCOSAMINYLTRANSFERASE 1/ALPHA-1,3-MANNOSYL-GLYCOPROTEIN 2-BETA-N-ACETYLGLUCOSAMINYLTRANSFERASE"/>
    <property type="match status" value="1"/>
</dbReference>
<dbReference type="Gene3D" id="3.90.550.10">
    <property type="entry name" value="Spore Coat Polysaccharide Biosynthesis Protein SpsA, Chain A"/>
    <property type="match status" value="1"/>
</dbReference>
<evidence type="ECO:0000313" key="18">
    <source>
        <dbReference type="Proteomes" id="UP000095751"/>
    </source>
</evidence>
<evidence type="ECO:0000256" key="3">
    <source>
        <dbReference type="ARBA" id="ARBA00004922"/>
    </source>
</evidence>
<dbReference type="GO" id="GO:0000139">
    <property type="term" value="C:Golgi membrane"/>
    <property type="evidence" value="ECO:0007669"/>
    <property type="project" value="UniProtKB-SubCell"/>
</dbReference>